<keyword evidence="5" id="KW-0813">Transport</keyword>
<keyword evidence="3 9" id="KW-0812">Transmembrane</keyword>
<dbReference type="EMBL" id="OZ022407">
    <property type="protein sequence ID" value="CAK9438306.1"/>
    <property type="molecule type" value="Genomic_DNA"/>
</dbReference>
<feature type="transmembrane region" description="Helical" evidence="9">
    <location>
        <begin position="120"/>
        <end position="140"/>
    </location>
</feature>
<proteinExistence type="inferred from homology"/>
<feature type="transmembrane region" description="Helical" evidence="9">
    <location>
        <begin position="41"/>
        <end position="60"/>
    </location>
</feature>
<dbReference type="Pfam" id="PF04479">
    <property type="entry name" value="RTA1"/>
    <property type="match status" value="1"/>
</dbReference>
<dbReference type="PANTHER" id="PTHR31465:SF9">
    <property type="entry name" value="SPHINGOID LONG-CHAIN BASE TRANSPORTER RSB1"/>
    <property type="match status" value="1"/>
</dbReference>
<gene>
    <name evidence="10" type="ORF">LODBEIA_P25300</name>
</gene>
<protein>
    <recommendedName>
        <fullName evidence="8">Sphingoid long-chain base transporter RSB1</fullName>
    </recommendedName>
</protein>
<evidence type="ECO:0000256" key="7">
    <source>
        <dbReference type="ARBA" id="ARBA00037472"/>
    </source>
</evidence>
<evidence type="ECO:0000256" key="9">
    <source>
        <dbReference type="SAM" id="Phobius"/>
    </source>
</evidence>
<keyword evidence="4 9" id="KW-1133">Transmembrane helix</keyword>
<keyword evidence="11" id="KW-1185">Reference proteome</keyword>
<dbReference type="Proteomes" id="UP001497383">
    <property type="component" value="Chromosome 3"/>
</dbReference>
<dbReference type="InterPro" id="IPR007568">
    <property type="entry name" value="RTA1"/>
</dbReference>
<evidence type="ECO:0000256" key="5">
    <source>
        <dbReference type="ARBA" id="ARBA00023055"/>
    </source>
</evidence>
<keyword evidence="6 9" id="KW-0472">Membrane</keyword>
<evidence type="ECO:0000256" key="2">
    <source>
        <dbReference type="ARBA" id="ARBA00009969"/>
    </source>
</evidence>
<dbReference type="GeneID" id="92207726"/>
<evidence type="ECO:0000256" key="8">
    <source>
        <dbReference type="ARBA" id="ARBA00041117"/>
    </source>
</evidence>
<accession>A0ABP0ZJJ3</accession>
<keyword evidence="5" id="KW-0445">Lipid transport</keyword>
<dbReference type="RefSeq" id="XP_066829468.1">
    <property type="nucleotide sequence ID" value="XM_066972540.1"/>
</dbReference>
<name>A0ABP0ZJJ3_9ASCO</name>
<sequence length="171" mass="18922">MWYSYFFIASDVASLLAQAAGGAVAAAALKNHMDAKPGTDALIVGIAVQFLFNAKLVREYRSNHLEQFYKVKFAAARAKKLFGWMPLAVTIAVVAVYICCVYRVVKLAMGFSGYLYEHEVYILVLDAAMIATCGIVFLPFHPIWVFGKKNIVKSATIKQNDDEQPDAEISM</sequence>
<comment type="similarity">
    <text evidence="2">Belongs to the lipid-translocating exporter (LTE) (TC 9.A.26.1) family.</text>
</comment>
<evidence type="ECO:0000256" key="3">
    <source>
        <dbReference type="ARBA" id="ARBA00022692"/>
    </source>
</evidence>
<evidence type="ECO:0000313" key="10">
    <source>
        <dbReference type="EMBL" id="CAK9438306.1"/>
    </source>
</evidence>
<feature type="transmembrane region" description="Helical" evidence="9">
    <location>
        <begin position="81"/>
        <end position="105"/>
    </location>
</feature>
<dbReference type="PANTHER" id="PTHR31465">
    <property type="entry name" value="PROTEIN RTA1-RELATED"/>
    <property type="match status" value="1"/>
</dbReference>
<evidence type="ECO:0000256" key="1">
    <source>
        <dbReference type="ARBA" id="ARBA00004651"/>
    </source>
</evidence>
<evidence type="ECO:0000313" key="11">
    <source>
        <dbReference type="Proteomes" id="UP001497383"/>
    </source>
</evidence>
<evidence type="ECO:0000256" key="6">
    <source>
        <dbReference type="ARBA" id="ARBA00023136"/>
    </source>
</evidence>
<organism evidence="10 11">
    <name type="scientific">Lodderomyces beijingensis</name>
    <dbReference type="NCBI Taxonomy" id="1775926"/>
    <lineage>
        <taxon>Eukaryota</taxon>
        <taxon>Fungi</taxon>
        <taxon>Dikarya</taxon>
        <taxon>Ascomycota</taxon>
        <taxon>Saccharomycotina</taxon>
        <taxon>Pichiomycetes</taxon>
        <taxon>Debaryomycetaceae</taxon>
        <taxon>Candida/Lodderomyces clade</taxon>
        <taxon>Lodderomyces</taxon>
    </lineage>
</organism>
<comment type="function">
    <text evidence="7">Catalyzes the ATP-dependent translocation of sphingoid long-chain bases (LCBs) from the cytoplasmic site toward the extracytoplasmic side of the membrane (flip-flop). Involved in the establishment of the functional lipid asymmetry of the plasma membrane. Regulates intracellular levels of LCBs, sphingolipid precursors that are growth inhibitory at increased levels.</text>
</comment>
<evidence type="ECO:0000256" key="4">
    <source>
        <dbReference type="ARBA" id="ARBA00022989"/>
    </source>
</evidence>
<reference evidence="10 11" key="1">
    <citation type="submission" date="2024-03" db="EMBL/GenBank/DDBJ databases">
        <authorList>
            <person name="Brejova B."/>
        </authorList>
    </citation>
    <scope>NUCLEOTIDE SEQUENCE [LARGE SCALE GENOMIC DNA]</scope>
    <source>
        <strain evidence="10 11">CBS 14171</strain>
    </source>
</reference>
<comment type="subcellular location">
    <subcellularLocation>
        <location evidence="1">Cell membrane</location>
        <topology evidence="1">Multi-pass membrane protein</topology>
    </subcellularLocation>
</comment>